<feature type="region of interest" description="Disordered" evidence="7">
    <location>
        <begin position="172"/>
        <end position="199"/>
    </location>
</feature>
<proteinExistence type="inferred from homology"/>
<dbReference type="SUPFAM" id="SSF46600">
    <property type="entry name" value="C-terminal UvrC-binding domain of UvrB"/>
    <property type="match status" value="1"/>
</dbReference>
<dbReference type="Gene3D" id="1.10.150.20">
    <property type="entry name" value="5' to 3' exonuclease, C-terminal subdomain"/>
    <property type="match status" value="1"/>
</dbReference>
<dbReference type="EMBL" id="MHHR01000032">
    <property type="protein sequence ID" value="OGY33283.1"/>
    <property type="molecule type" value="Genomic_DNA"/>
</dbReference>
<dbReference type="Pfam" id="PF08459">
    <property type="entry name" value="UvrC_RNaseH_dom"/>
    <property type="match status" value="1"/>
</dbReference>
<keyword evidence="5 6" id="KW-0234">DNA repair</keyword>
<dbReference type="SUPFAM" id="SSF47781">
    <property type="entry name" value="RuvA domain 2-like"/>
    <property type="match status" value="1"/>
</dbReference>
<dbReference type="AlphaFoldDB" id="A0A1G1WZY7"/>
<dbReference type="PROSITE" id="PS50164">
    <property type="entry name" value="GIY_YIG"/>
    <property type="match status" value="1"/>
</dbReference>
<dbReference type="InterPro" id="IPR010994">
    <property type="entry name" value="RuvA_2-like"/>
</dbReference>
<comment type="subunit">
    <text evidence="6">Interacts with UvrB in an incision complex.</text>
</comment>
<dbReference type="Pfam" id="PF14520">
    <property type="entry name" value="HHH_5"/>
    <property type="match status" value="1"/>
</dbReference>
<feature type="domain" description="UVR" evidence="8">
    <location>
        <begin position="212"/>
        <end position="247"/>
    </location>
</feature>
<gene>
    <name evidence="6" type="primary">uvrC</name>
    <name evidence="11" type="ORF">A3D99_03065</name>
</gene>
<dbReference type="Pfam" id="PF22920">
    <property type="entry name" value="UvrC_RNaseH"/>
    <property type="match status" value="1"/>
</dbReference>
<dbReference type="GO" id="GO:0009432">
    <property type="term" value="P:SOS response"/>
    <property type="evidence" value="ECO:0007669"/>
    <property type="project" value="UniProtKB-UniRule"/>
</dbReference>
<dbReference type="HAMAP" id="MF_00203">
    <property type="entry name" value="UvrC"/>
    <property type="match status" value="1"/>
</dbReference>
<dbReference type="FunFam" id="3.40.1440.10:FF:000001">
    <property type="entry name" value="UvrABC system protein C"/>
    <property type="match status" value="1"/>
</dbReference>
<dbReference type="GO" id="GO:0009380">
    <property type="term" value="C:excinuclease repair complex"/>
    <property type="evidence" value="ECO:0007669"/>
    <property type="project" value="InterPro"/>
</dbReference>
<feature type="region of interest" description="Disordered" evidence="7">
    <location>
        <begin position="344"/>
        <end position="367"/>
    </location>
</feature>
<evidence type="ECO:0000313" key="11">
    <source>
        <dbReference type="EMBL" id="OGY33283.1"/>
    </source>
</evidence>
<dbReference type="SMART" id="SM00465">
    <property type="entry name" value="GIYc"/>
    <property type="match status" value="1"/>
</dbReference>
<dbReference type="InterPro" id="IPR000305">
    <property type="entry name" value="GIY-YIG_endonuc"/>
</dbReference>
<dbReference type="Gene3D" id="4.10.860.10">
    <property type="entry name" value="UVR domain"/>
    <property type="match status" value="1"/>
</dbReference>
<dbReference type="InterPro" id="IPR001162">
    <property type="entry name" value="UvrC_RNase_H_dom"/>
</dbReference>
<accession>A0A1G1WZY7</accession>
<dbReference type="InterPro" id="IPR047296">
    <property type="entry name" value="GIY-YIG_UvrC_Cho"/>
</dbReference>
<dbReference type="Gene3D" id="3.40.1440.10">
    <property type="entry name" value="GIY-YIG endonuclease"/>
    <property type="match status" value="1"/>
</dbReference>
<feature type="domain" description="UvrC family homology region profile" evidence="10">
    <location>
        <begin position="263"/>
        <end position="540"/>
    </location>
</feature>
<dbReference type="InterPro" id="IPR035901">
    <property type="entry name" value="GIY-YIG_endonuc_sf"/>
</dbReference>
<comment type="subcellular location">
    <subcellularLocation>
        <location evidence="6">Cytoplasm</location>
    </subcellularLocation>
</comment>
<dbReference type="Proteomes" id="UP000177528">
    <property type="component" value="Unassembled WGS sequence"/>
</dbReference>
<evidence type="ECO:0000256" key="1">
    <source>
        <dbReference type="ARBA" id="ARBA00022490"/>
    </source>
</evidence>
<comment type="caution">
    <text evidence="11">The sequence shown here is derived from an EMBL/GenBank/DDBJ whole genome shotgun (WGS) entry which is preliminary data.</text>
</comment>
<dbReference type="InterPro" id="IPR050066">
    <property type="entry name" value="UvrABC_protein_C"/>
</dbReference>
<evidence type="ECO:0000256" key="5">
    <source>
        <dbReference type="ARBA" id="ARBA00023204"/>
    </source>
</evidence>
<evidence type="ECO:0000256" key="6">
    <source>
        <dbReference type="HAMAP-Rule" id="MF_00203"/>
    </source>
</evidence>
<keyword evidence="4 6" id="KW-0267">Excision nuclease</keyword>
<name>A0A1G1WZY7_9BACT</name>
<feature type="domain" description="GIY-YIG" evidence="9">
    <location>
        <begin position="15"/>
        <end position="94"/>
    </location>
</feature>
<keyword evidence="6" id="KW-0742">SOS response</keyword>
<dbReference type="Pfam" id="PF02151">
    <property type="entry name" value="UVR"/>
    <property type="match status" value="1"/>
</dbReference>
<reference evidence="11 12" key="1">
    <citation type="journal article" date="2016" name="Nat. Commun.">
        <title>Thousands of microbial genomes shed light on interconnected biogeochemical processes in an aquifer system.</title>
        <authorList>
            <person name="Anantharaman K."/>
            <person name="Brown C.T."/>
            <person name="Hug L.A."/>
            <person name="Sharon I."/>
            <person name="Castelle C.J."/>
            <person name="Probst A.J."/>
            <person name="Thomas B.C."/>
            <person name="Singh A."/>
            <person name="Wilkins M.J."/>
            <person name="Karaoz U."/>
            <person name="Brodie E.L."/>
            <person name="Williams K.H."/>
            <person name="Hubbard S.S."/>
            <person name="Banfield J.F."/>
        </authorList>
    </citation>
    <scope>NUCLEOTIDE SEQUENCE [LARGE SCALE GENOMIC DNA]</scope>
</reference>
<comment type="similarity">
    <text evidence="6">Belongs to the UvrC family.</text>
</comment>
<dbReference type="PANTHER" id="PTHR30562:SF1">
    <property type="entry name" value="UVRABC SYSTEM PROTEIN C"/>
    <property type="match status" value="1"/>
</dbReference>
<evidence type="ECO:0000256" key="2">
    <source>
        <dbReference type="ARBA" id="ARBA00022763"/>
    </source>
</evidence>
<dbReference type="InterPro" id="IPR036876">
    <property type="entry name" value="UVR_dom_sf"/>
</dbReference>
<dbReference type="GO" id="GO:0005737">
    <property type="term" value="C:cytoplasm"/>
    <property type="evidence" value="ECO:0007669"/>
    <property type="project" value="UniProtKB-SubCell"/>
</dbReference>
<dbReference type="PANTHER" id="PTHR30562">
    <property type="entry name" value="UVRC/OXIDOREDUCTASE"/>
    <property type="match status" value="1"/>
</dbReference>
<dbReference type="GO" id="GO:0003677">
    <property type="term" value="F:DNA binding"/>
    <property type="evidence" value="ECO:0007669"/>
    <property type="project" value="UniProtKB-UniRule"/>
</dbReference>
<dbReference type="Pfam" id="PF01541">
    <property type="entry name" value="GIY-YIG"/>
    <property type="match status" value="1"/>
</dbReference>
<evidence type="ECO:0000259" key="9">
    <source>
        <dbReference type="PROSITE" id="PS50164"/>
    </source>
</evidence>
<dbReference type="CDD" id="cd10434">
    <property type="entry name" value="GIY-YIG_UvrC_Cho"/>
    <property type="match status" value="1"/>
</dbReference>
<evidence type="ECO:0000259" key="10">
    <source>
        <dbReference type="PROSITE" id="PS50165"/>
    </source>
</evidence>
<keyword evidence="1 6" id="KW-0963">Cytoplasm</keyword>
<dbReference type="SUPFAM" id="SSF82771">
    <property type="entry name" value="GIY-YIG endonuclease"/>
    <property type="match status" value="1"/>
</dbReference>
<dbReference type="InterPro" id="IPR038476">
    <property type="entry name" value="UvrC_RNase_H_dom_sf"/>
</dbReference>
<evidence type="ECO:0000256" key="7">
    <source>
        <dbReference type="SAM" id="MobiDB-lite"/>
    </source>
</evidence>
<dbReference type="PROSITE" id="PS50165">
    <property type="entry name" value="UVRC"/>
    <property type="match status" value="1"/>
</dbReference>
<comment type="function">
    <text evidence="6">The UvrABC repair system catalyzes the recognition and processing of DNA lesions. UvrC both incises the 5' and 3' sides of the lesion. The N-terminal half is responsible for the 3' incision and the C-terminal half is responsible for the 5' incision.</text>
</comment>
<dbReference type="GO" id="GO:0009381">
    <property type="term" value="F:excinuclease ABC activity"/>
    <property type="evidence" value="ECO:0007669"/>
    <property type="project" value="UniProtKB-UniRule"/>
</dbReference>
<dbReference type="PROSITE" id="PS50151">
    <property type="entry name" value="UVR"/>
    <property type="match status" value="1"/>
</dbReference>
<dbReference type="InterPro" id="IPR001943">
    <property type="entry name" value="UVR_dom"/>
</dbReference>
<protein>
    <recommendedName>
        <fullName evidence="6">UvrABC system protein C</fullName>
        <shortName evidence="6">Protein UvrC</shortName>
    </recommendedName>
    <alternativeName>
        <fullName evidence="6">Excinuclease ABC subunit C</fullName>
    </alternativeName>
</protein>
<sequence length="656" mass="73510">MLEPSVFEKINSLPTTPGIYIYKDTVGKVLYVGKAKNTKNRVRSYFTKSADLGPAKERMMGLIANIETISTDTELEALVLEANLIRKHQPPYNVLLRDDKYYLFIKITKEEQPRIFPVRKIINDGARYFGPYSSAASVRATLRLLRRIFPFKGEKDTAHDIIFPHPLFGSPPFQGGDGGGEKDHQVTHPTQPPLEKGRGSDKVVAFLKGQRQEIIKTLEDGIAESSKNLEFERAALFRDQLQAIMRLEGFQKVYLPRNETFDVISIARDHTSSAANVLQIREGKLLGKQTFLLHHRQDAILSDIVRQFLLQYYSVAQDIPKEILIPCPLEDASVLKEWIASHPTQPPLEKGRSRERSLPLSQGGVGGGEVTLRVPKRGIKRQLLAMGETNAKILLQEQGAIQETKRASKDALETLLQAIGIDSKATVALRQAQGDSFRIETYDISNIQGTLATASMVVFEDGMPAKDQYRKFRIQYTGGKTLGVNGQTPSVEEPVAQTPNDFAMLEETLTRRLAREDWPLPNLIIIDGGKGQLSSAQKSLKKSGKEIPMISIAKREEEIFLPGKKDSIVLPYDSPALYLIQRMRDEAHRFTITYHRKLRGKEQIKSVLDEVPGIGPKTKKLLIQTFGSVKGIKDASDTELEQLIGKKKTATLREHL</sequence>
<keyword evidence="3 6" id="KW-0228">DNA excision</keyword>
<evidence type="ECO:0000256" key="3">
    <source>
        <dbReference type="ARBA" id="ARBA00022769"/>
    </source>
</evidence>
<evidence type="ECO:0000313" key="12">
    <source>
        <dbReference type="Proteomes" id="UP000177528"/>
    </source>
</evidence>
<dbReference type="Gene3D" id="3.30.420.340">
    <property type="entry name" value="UvrC, RNAse H endonuclease domain"/>
    <property type="match status" value="1"/>
</dbReference>
<evidence type="ECO:0000256" key="4">
    <source>
        <dbReference type="ARBA" id="ARBA00022881"/>
    </source>
</evidence>
<organism evidence="11 12">
    <name type="scientific">Candidatus Andersenbacteria bacterium RIFCSPHIGHO2_12_FULL_45_11</name>
    <dbReference type="NCBI Taxonomy" id="1797281"/>
    <lineage>
        <taxon>Bacteria</taxon>
        <taxon>Candidatus Anderseniibacteriota</taxon>
    </lineage>
</organism>
<dbReference type="GO" id="GO:0006289">
    <property type="term" value="P:nucleotide-excision repair"/>
    <property type="evidence" value="ECO:0007669"/>
    <property type="project" value="UniProtKB-UniRule"/>
</dbReference>
<dbReference type="InterPro" id="IPR004791">
    <property type="entry name" value="UvrC"/>
</dbReference>
<evidence type="ECO:0000259" key="8">
    <source>
        <dbReference type="PROSITE" id="PS50151"/>
    </source>
</evidence>
<keyword evidence="2 6" id="KW-0227">DNA damage</keyword>